<organism evidence="3 4">
    <name type="scientific">Alistipes ihumii AP11</name>
    <dbReference type="NCBI Taxonomy" id="1211813"/>
    <lineage>
        <taxon>Bacteria</taxon>
        <taxon>Pseudomonadati</taxon>
        <taxon>Bacteroidota</taxon>
        <taxon>Bacteroidia</taxon>
        <taxon>Bacteroidales</taxon>
        <taxon>Rikenellaceae</taxon>
        <taxon>Alistipes</taxon>
    </lineage>
</organism>
<dbReference type="InterPro" id="IPR013783">
    <property type="entry name" value="Ig-like_fold"/>
</dbReference>
<feature type="signal peptide" evidence="1">
    <location>
        <begin position="1"/>
        <end position="18"/>
    </location>
</feature>
<evidence type="ECO:0000313" key="3">
    <source>
        <dbReference type="EMBL" id="UWN57011.1"/>
    </source>
</evidence>
<keyword evidence="4" id="KW-1185">Reference proteome</keyword>
<dbReference type="Pfam" id="PF00041">
    <property type="entry name" value="fn3"/>
    <property type="match status" value="1"/>
</dbReference>
<dbReference type="Proteomes" id="UP001059295">
    <property type="component" value="Chromosome"/>
</dbReference>
<evidence type="ECO:0000313" key="4">
    <source>
        <dbReference type="Proteomes" id="UP001059295"/>
    </source>
</evidence>
<sequence length="687" mass="75370">MKRLLCVFCLMAACLALVCCTEDRTGGGEPLPAPAPENLTAQEGDGQVALRWTEPVSDGLLEYDVRWNPGGGQRTMHVGFNYLVVDGLANGTEYAFSVTAVYADGRRSDSVSVKAVPHVGPWPEEGVNGTYINNGIVQLGVDMDRGGAVFHFSEVNTKRNLLNHADEGRFIQQSYYGEADGSDWNGQSWVWNPIQGGGCRGEKARVISQEITENSIRVVSTPVHWATGEAVTDCEMEERITLDGRIARIHYTFRNTGPGATDHPATSQEMPAVFVDYALKNLVYYDGSSPWTGGPLRRDVPGWPNEERTRTEHWAAYVDDSDWGIGVYTPGTPLSTTYRFDGPSGPTGGGCSYFAPIRNFAVAKGLVLEYDVYLYIGTVEEIRSAFDAIRTDGWEIDDSGFPEGYLYVKESSGVAVEELESSPSEGYTYRWTATSGEASVTTQRIAAAIPGPVLTFMYKSDRDVPLSVVLDEDSQTPVRIEPLTASSDWRLYEFDMGQAVEQCGWGSIGSRMQLLLGGGAGAVLEIKQLHMRERNAHENELASALFIELQEPRSDLERFEDLTDYFSYETGFAYLLQAEKGGVDPYIHTAARSRAIASDENHLSFEYKCEKGGTVELFLKIIAGGSIPGLSFPAASDWTPITFDLSEGKASVLEKFPDACSAGGRMRFDIDGTDGAPLYIRAIRIHR</sequence>
<dbReference type="Gene3D" id="2.60.40.10">
    <property type="entry name" value="Immunoglobulins"/>
    <property type="match status" value="1"/>
</dbReference>
<dbReference type="EMBL" id="CP102294">
    <property type="protein sequence ID" value="UWN57011.1"/>
    <property type="molecule type" value="Genomic_DNA"/>
</dbReference>
<feature type="domain" description="Fibronectin type-III" evidence="2">
    <location>
        <begin position="35"/>
        <end position="118"/>
    </location>
</feature>
<reference evidence="3" key="1">
    <citation type="journal article" date="2022" name="Cell">
        <title>Design, construction, and in vivo augmentation of a complex gut microbiome.</title>
        <authorList>
            <person name="Cheng A.G."/>
            <person name="Ho P.Y."/>
            <person name="Aranda-Diaz A."/>
            <person name="Jain S."/>
            <person name="Yu F.B."/>
            <person name="Meng X."/>
            <person name="Wang M."/>
            <person name="Iakiviak M."/>
            <person name="Nagashima K."/>
            <person name="Zhao A."/>
            <person name="Murugkar P."/>
            <person name="Patil A."/>
            <person name="Atabakhsh K."/>
            <person name="Weakley A."/>
            <person name="Yan J."/>
            <person name="Brumbaugh A.R."/>
            <person name="Higginbottom S."/>
            <person name="Dimas A."/>
            <person name="Shiver A.L."/>
            <person name="Deutschbauer A."/>
            <person name="Neff N."/>
            <person name="Sonnenburg J.L."/>
            <person name="Huang K.C."/>
            <person name="Fischbach M.A."/>
        </authorList>
    </citation>
    <scope>NUCLEOTIDE SEQUENCE</scope>
    <source>
        <strain evidence="3">AP11</strain>
    </source>
</reference>
<accession>A0ABY5UYJ7</accession>
<evidence type="ECO:0000259" key="2">
    <source>
        <dbReference type="PROSITE" id="PS50853"/>
    </source>
</evidence>
<dbReference type="SMART" id="SM00060">
    <property type="entry name" value="FN3"/>
    <property type="match status" value="1"/>
</dbReference>
<keyword evidence="1" id="KW-0732">Signal</keyword>
<gene>
    <name evidence="3" type="ORF">NQ491_10205</name>
</gene>
<dbReference type="CDD" id="cd00063">
    <property type="entry name" value="FN3"/>
    <property type="match status" value="1"/>
</dbReference>
<dbReference type="GeneID" id="82892109"/>
<dbReference type="InterPro" id="IPR036116">
    <property type="entry name" value="FN3_sf"/>
</dbReference>
<proteinExistence type="predicted"/>
<name>A0ABY5UYJ7_9BACT</name>
<evidence type="ECO:0000256" key="1">
    <source>
        <dbReference type="SAM" id="SignalP"/>
    </source>
</evidence>
<protein>
    <submittedName>
        <fullName evidence="3">Fibronectin type III domain-containing protein</fullName>
    </submittedName>
</protein>
<dbReference type="RefSeq" id="WP_081587408.1">
    <property type="nucleotide sequence ID" value="NZ_CAPH01000009.1"/>
</dbReference>
<feature type="chain" id="PRO_5046054283" evidence="1">
    <location>
        <begin position="19"/>
        <end position="687"/>
    </location>
</feature>
<dbReference type="InterPro" id="IPR003961">
    <property type="entry name" value="FN3_dom"/>
</dbReference>
<dbReference type="SUPFAM" id="SSF49265">
    <property type="entry name" value="Fibronectin type III"/>
    <property type="match status" value="1"/>
</dbReference>
<dbReference type="PROSITE" id="PS50853">
    <property type="entry name" value="FN3"/>
    <property type="match status" value="1"/>
</dbReference>